<proteinExistence type="predicted"/>
<dbReference type="KEGG" id="dru:Desru_0486"/>
<dbReference type="InterPro" id="IPR032315">
    <property type="entry name" value="DUF4846"/>
</dbReference>
<dbReference type="eggNOG" id="ENOG502Z85F">
    <property type="taxonomic scope" value="Bacteria"/>
</dbReference>
<organism evidence="2 3">
    <name type="scientific">Desulforamulus ruminis (strain ATCC 23193 / DSM 2154 / NCIMB 8452 / DL)</name>
    <name type="common">Desulfotomaculum ruminis</name>
    <dbReference type="NCBI Taxonomy" id="696281"/>
    <lineage>
        <taxon>Bacteria</taxon>
        <taxon>Bacillati</taxon>
        <taxon>Bacillota</taxon>
        <taxon>Clostridia</taxon>
        <taxon>Eubacteriales</taxon>
        <taxon>Peptococcaceae</taxon>
        <taxon>Desulforamulus</taxon>
    </lineage>
</organism>
<gene>
    <name evidence="2" type="ordered locus">Desru_0486</name>
</gene>
<dbReference type="STRING" id="696281.Desru_0486"/>
<dbReference type="Pfam" id="PF16138">
    <property type="entry name" value="DUF4846"/>
    <property type="match status" value="1"/>
</dbReference>
<keyword evidence="1" id="KW-0732">Signal</keyword>
<dbReference type="HOGENOM" id="CLU_066824_2_0_9"/>
<evidence type="ECO:0000256" key="1">
    <source>
        <dbReference type="SAM" id="SignalP"/>
    </source>
</evidence>
<feature type="signal peptide" evidence="1">
    <location>
        <begin position="1"/>
        <end position="18"/>
    </location>
</feature>
<evidence type="ECO:0008006" key="4">
    <source>
        <dbReference type="Google" id="ProtNLM"/>
    </source>
</evidence>
<dbReference type="Proteomes" id="UP000009234">
    <property type="component" value="Chromosome"/>
</dbReference>
<keyword evidence="3" id="KW-1185">Reference proteome</keyword>
<dbReference type="RefSeq" id="WP_013840547.1">
    <property type="nucleotide sequence ID" value="NC_015589.1"/>
</dbReference>
<dbReference type="AlphaFoldDB" id="F6DRL8"/>
<dbReference type="PROSITE" id="PS51257">
    <property type="entry name" value="PROKAR_LIPOPROTEIN"/>
    <property type="match status" value="1"/>
</dbReference>
<evidence type="ECO:0000313" key="3">
    <source>
        <dbReference type="Proteomes" id="UP000009234"/>
    </source>
</evidence>
<dbReference type="OrthoDB" id="5511471at2"/>
<reference evidence="3" key="1">
    <citation type="submission" date="2011-05" db="EMBL/GenBank/DDBJ databases">
        <title>Complete sequence of Desulfotomaculum ruminis DSM 2154.</title>
        <authorList>
            <person name="Lucas S."/>
            <person name="Copeland A."/>
            <person name="Lapidus A."/>
            <person name="Cheng J.-F."/>
            <person name="Goodwin L."/>
            <person name="Pitluck S."/>
            <person name="Lu M."/>
            <person name="Detter J.C."/>
            <person name="Han C."/>
            <person name="Tapia R."/>
            <person name="Land M."/>
            <person name="Hauser L."/>
            <person name="Kyrpides N."/>
            <person name="Ivanova N."/>
            <person name="Mikhailova N."/>
            <person name="Pagani I."/>
            <person name="Stams A.J.M."/>
            <person name="Plugge C.M."/>
            <person name="Muyzer G."/>
            <person name="Kuever J."/>
            <person name="Parshina S.N."/>
            <person name="Ivanova A.E."/>
            <person name="Nazina T.N."/>
            <person name="Brambilla E."/>
            <person name="Spring S."/>
            <person name="Klenk H.-P."/>
            <person name="Woyke T."/>
        </authorList>
    </citation>
    <scope>NUCLEOTIDE SEQUENCE [LARGE SCALE GENOMIC DNA]</scope>
    <source>
        <strain evidence="3">ATCC 23193 / DSM 2154 / NCIB 8452 / DL</strain>
    </source>
</reference>
<reference evidence="2 3" key="2">
    <citation type="journal article" date="2012" name="Stand. Genomic Sci.">
        <title>Complete genome sequence of the sulfate-reducing firmicute Desulfotomaculum ruminis type strain (DL(T)).</title>
        <authorList>
            <person name="Spring S."/>
            <person name="Visser M."/>
            <person name="Lu M."/>
            <person name="Copeland A."/>
            <person name="Lapidus A."/>
            <person name="Lucas S."/>
            <person name="Cheng J.F."/>
            <person name="Han C."/>
            <person name="Tapia R."/>
            <person name="Goodwin L.A."/>
            <person name="Pitluck S."/>
            <person name="Ivanova N."/>
            <person name="Land M."/>
            <person name="Hauser L."/>
            <person name="Larimer F."/>
            <person name="Rohde M."/>
            <person name="Goker M."/>
            <person name="Detter J.C."/>
            <person name="Kyrpides N.C."/>
            <person name="Woyke T."/>
            <person name="Schaap P.J."/>
            <person name="Plugge C.M."/>
            <person name="Muyzer G."/>
            <person name="Kuever J."/>
            <person name="Pereira I.A."/>
            <person name="Parshina S.N."/>
            <person name="Bernier-Latmani R."/>
            <person name="Stams A.J."/>
            <person name="Klenk H.P."/>
        </authorList>
    </citation>
    <scope>NUCLEOTIDE SEQUENCE [LARGE SCALE GENOMIC DNA]</scope>
    <source>
        <strain evidence="3">ATCC 23193 / DSM 2154 / NCIB 8452 / DL</strain>
    </source>
</reference>
<feature type="chain" id="PRO_5039162456" description="Lipoprotein" evidence="1">
    <location>
        <begin position="19"/>
        <end position="298"/>
    </location>
</feature>
<protein>
    <recommendedName>
        <fullName evidence="4">Lipoprotein</fullName>
    </recommendedName>
</protein>
<accession>F6DRL8</accession>
<evidence type="ECO:0000313" key="2">
    <source>
        <dbReference type="EMBL" id="AEG58772.1"/>
    </source>
</evidence>
<dbReference type="EMBL" id="CP002780">
    <property type="protein sequence ID" value="AEG58772.1"/>
    <property type="molecule type" value="Genomic_DNA"/>
</dbReference>
<name>F6DRL8_DESRL</name>
<sequence length="298" mass="34203">MKKILMVLLFLFVTSCSGNHTGQIDREKEQEAKTKGRNLSVEKTEKAPLINEKGSTLGARINPPEGFERIPVSEGSFGQYLRTLPLKPHGSQVKYYNGQMKTRNVHAAVLDIDVGDRDLQQCADAVIRLRAEHLYARGWYDKIHFNFTNGFKADYPIWAQGNRIVVEENRAYWVKRAEPSTAYDSFRKYLDMVFAYAGTLSLAQEMKNVPLQEMQIGDVFLKGEGTGHCVIVMDMVENKATQEKLFLLAQSYMPAQDIHILKNPEDEDFSPWYSIRFGEKLITPEWSFYPDQLMRFAD</sequence>